<name>A0A0H3JLQ3_ECO57</name>
<accession>A0A6M7BIL1</accession>
<protein>
    <submittedName>
        <fullName evidence="1">Uncharacterized protein</fullName>
    </submittedName>
</protein>
<reference evidence="1 2" key="1">
    <citation type="journal article" date="2000" name="Syst. Appl. Microbiol.">
        <title>Comparative analysis of the whole set of rRNA operons between an enterohemorrhagic Escherichia coli O157:H7 Sakai strain and an Escherichia coli K-12 strain MG1655.</title>
        <authorList>
            <person name="Ohnishi M."/>
            <person name="Murata T."/>
            <person name="Nakayama K."/>
            <person name="Kuhara S."/>
            <person name="Hattori M."/>
            <person name="Kurokawa K."/>
            <person name="Yasunaga T."/>
            <person name="Yokoyama K."/>
            <person name="Makino K."/>
            <person name="Shinagawa H."/>
            <person name="Hayashi T."/>
        </authorList>
    </citation>
    <scope>NUCLEOTIDE SEQUENCE [LARGE SCALE GENOMIC DNA]</scope>
    <source>
        <strain evidence="2">O157:H7 / Sakai / RIMD 0509952 / EHEC</strain>
    </source>
</reference>
<keyword evidence="2" id="KW-1185">Reference proteome</keyword>
<dbReference type="Proteomes" id="UP000000558">
    <property type="component" value="Chromosome"/>
</dbReference>
<dbReference type="STRING" id="386585.gene:10367738"/>
<dbReference type="EMBL" id="BA000007">
    <property type="protein sequence ID" value="BAB38081.2"/>
    <property type="molecule type" value="Genomic_DNA"/>
</dbReference>
<gene>
    <name evidence="1" type="ORF">ECs_4658</name>
</gene>
<sequence length="44" mass="5036">MAISSYSTVTDKFANLTKMPDENNGLQKNQKNFVCLLVMRRSIQ</sequence>
<accession>A0A0H3JLQ3</accession>
<accession>A0A7U8R5H7</accession>
<evidence type="ECO:0000313" key="2">
    <source>
        <dbReference type="Proteomes" id="UP000000558"/>
    </source>
</evidence>
<dbReference type="HOGENOM" id="CLU_218888_0_0_6"/>
<accession>A0A6M0JM23</accession>
<evidence type="ECO:0000313" key="1">
    <source>
        <dbReference type="EMBL" id="BAB38081.2"/>
    </source>
</evidence>
<organism evidence="1 2">
    <name type="scientific">Escherichia coli O157:H7</name>
    <dbReference type="NCBI Taxonomy" id="83334"/>
    <lineage>
        <taxon>Bacteria</taxon>
        <taxon>Pseudomonadati</taxon>
        <taxon>Pseudomonadota</taxon>
        <taxon>Gammaproteobacteria</taxon>
        <taxon>Enterobacterales</taxon>
        <taxon>Enterobacteriaceae</taxon>
        <taxon>Escherichia</taxon>
    </lineage>
</organism>
<reference evidence="1 2" key="2">
    <citation type="journal article" date="2001" name="DNA Res.">
        <title>Complete genome sequence of enterohemorrhagic Escherichia coli O157:H7 and genomic comparison with a laboratory strain K-12.</title>
        <authorList>
            <person name="Hayashi T."/>
            <person name="Makino K."/>
            <person name="Ohnishi M."/>
            <person name="Kurokawa K."/>
            <person name="Ishii K."/>
            <person name="Yokoyama K."/>
            <person name="Han C.G."/>
            <person name="Ohtsubo E."/>
            <person name="Nakayama K."/>
            <person name="Murata T."/>
            <person name="Tanaka M."/>
            <person name="Tobe T."/>
            <person name="Iida T."/>
            <person name="Takami H."/>
            <person name="Honda T."/>
            <person name="Sasakawa C."/>
            <person name="Ogasawara N."/>
            <person name="Yasunaga T."/>
            <person name="Kuhara S."/>
            <person name="Shiba T."/>
            <person name="Hattori M."/>
            <person name="Shinagawa H."/>
        </authorList>
    </citation>
    <scope>NUCLEOTIDE SEQUENCE [LARGE SCALE GENOMIC DNA]</scope>
    <source>
        <strain evidence="2">O157:H7 / Sakai / RIMD 0509952 / EHEC</strain>
    </source>
</reference>
<dbReference type="RefSeq" id="WP_001304020.1">
    <property type="nucleotide sequence ID" value="NZ_AP018488.1"/>
</dbReference>
<proteinExistence type="predicted"/>
<dbReference type="AlphaFoldDB" id="A0A0H3JLQ3"/>